<gene>
    <name evidence="1" type="ORF">DES45_102277</name>
</gene>
<evidence type="ECO:0000313" key="2">
    <source>
        <dbReference type="Proteomes" id="UP000254925"/>
    </source>
</evidence>
<proteinExistence type="predicted"/>
<dbReference type="OrthoDB" id="8160435at2"/>
<name>A0A370HQR6_9HYPH</name>
<keyword evidence="2" id="KW-1185">Reference proteome</keyword>
<organism evidence="1 2">
    <name type="scientific">Microvirga subterranea</name>
    <dbReference type="NCBI Taxonomy" id="186651"/>
    <lineage>
        <taxon>Bacteria</taxon>
        <taxon>Pseudomonadati</taxon>
        <taxon>Pseudomonadota</taxon>
        <taxon>Alphaproteobacteria</taxon>
        <taxon>Hyphomicrobiales</taxon>
        <taxon>Methylobacteriaceae</taxon>
        <taxon>Microvirga</taxon>
    </lineage>
</organism>
<accession>A0A370HQR6</accession>
<reference evidence="1 2" key="1">
    <citation type="submission" date="2018-07" db="EMBL/GenBank/DDBJ databases">
        <title>Genomic Encyclopedia of Type Strains, Phase IV (KMG-IV): sequencing the most valuable type-strain genomes for metagenomic binning, comparative biology and taxonomic classification.</title>
        <authorList>
            <person name="Goeker M."/>
        </authorList>
    </citation>
    <scope>NUCLEOTIDE SEQUENCE [LARGE SCALE GENOMIC DNA]</scope>
    <source>
        <strain evidence="1 2">DSM 14364</strain>
    </source>
</reference>
<protein>
    <submittedName>
        <fullName evidence="1">Uncharacterized protein YgiB involved in biofilm formation</fullName>
    </submittedName>
</protein>
<sequence length="186" mass="19752">MKSSSSLQLTLMVGAAATLSACSESPQTFASVADCVRYGKPQGLCQATYDEALATHVRSAPIFDSNEECQARVDVDRCVGVKVSQGGGTPRTVFAPMMAAFRTGPNVTEKQDEGSGGGGSGGGGYFYNRSRYHGEPIYRSRRHPDGYWTASEMKTSGSQSAFRQPNIRTQTLARQGFGGRSLFGGG</sequence>
<dbReference type="AlphaFoldDB" id="A0A370HQR6"/>
<dbReference type="Proteomes" id="UP000254925">
    <property type="component" value="Unassembled WGS sequence"/>
</dbReference>
<dbReference type="Pfam" id="PF06693">
    <property type="entry name" value="DUF1190"/>
    <property type="match status" value="1"/>
</dbReference>
<dbReference type="InterPro" id="IPR009576">
    <property type="entry name" value="Biofilm_formation_YgiB"/>
</dbReference>
<dbReference type="RefSeq" id="WP_114769092.1">
    <property type="nucleotide sequence ID" value="NZ_QQBB01000002.1"/>
</dbReference>
<comment type="caution">
    <text evidence="1">The sequence shown here is derived from an EMBL/GenBank/DDBJ whole genome shotgun (WGS) entry which is preliminary data.</text>
</comment>
<evidence type="ECO:0000313" key="1">
    <source>
        <dbReference type="EMBL" id="RDI60889.1"/>
    </source>
</evidence>
<dbReference type="PROSITE" id="PS51257">
    <property type="entry name" value="PROKAR_LIPOPROTEIN"/>
    <property type="match status" value="1"/>
</dbReference>
<dbReference type="EMBL" id="QQBB01000002">
    <property type="protein sequence ID" value="RDI60889.1"/>
    <property type="molecule type" value="Genomic_DNA"/>
</dbReference>